<feature type="non-terminal residue" evidence="1">
    <location>
        <position position="1"/>
    </location>
</feature>
<dbReference type="AlphaFoldDB" id="A0A6H5HFE3"/>
<name>A0A6H5HFE3_9HEMI</name>
<keyword evidence="2" id="KW-1185">Reference proteome</keyword>
<evidence type="ECO:0000313" key="2">
    <source>
        <dbReference type="Proteomes" id="UP000479000"/>
    </source>
</evidence>
<accession>A0A6H5HFE3</accession>
<dbReference type="EMBL" id="CADCXU010030543">
    <property type="protein sequence ID" value="CAB0016685.1"/>
    <property type="molecule type" value="Genomic_DNA"/>
</dbReference>
<feature type="non-terminal residue" evidence="1">
    <location>
        <position position="193"/>
    </location>
</feature>
<proteinExistence type="predicted"/>
<gene>
    <name evidence="1" type="ORF">NTEN_LOCUS20834</name>
</gene>
<sequence>HFFVMMPEHATVQPPVQPLEQLSLRIFNSCCKWDTRRRRRFLDTFPPAGANFAPIANAETNAPNRKIDDSVHTVRKSADASQTLYTLLGPIMRTYSVIYATLVCDIPIFETSVDEENSIMDNDADEKLSALTYLSASTRAFPDNNSCRIKDGSHSHGRTISYRHPKGQSEFIPKADWPFGCSSVDIISRFDFD</sequence>
<reference evidence="1 2" key="1">
    <citation type="submission" date="2020-02" db="EMBL/GenBank/DDBJ databases">
        <authorList>
            <person name="Ferguson B K."/>
        </authorList>
    </citation>
    <scope>NUCLEOTIDE SEQUENCE [LARGE SCALE GENOMIC DNA]</scope>
</reference>
<evidence type="ECO:0000313" key="1">
    <source>
        <dbReference type="EMBL" id="CAB0016685.1"/>
    </source>
</evidence>
<dbReference type="Proteomes" id="UP000479000">
    <property type="component" value="Unassembled WGS sequence"/>
</dbReference>
<organism evidence="1 2">
    <name type="scientific">Nesidiocoris tenuis</name>
    <dbReference type="NCBI Taxonomy" id="355587"/>
    <lineage>
        <taxon>Eukaryota</taxon>
        <taxon>Metazoa</taxon>
        <taxon>Ecdysozoa</taxon>
        <taxon>Arthropoda</taxon>
        <taxon>Hexapoda</taxon>
        <taxon>Insecta</taxon>
        <taxon>Pterygota</taxon>
        <taxon>Neoptera</taxon>
        <taxon>Paraneoptera</taxon>
        <taxon>Hemiptera</taxon>
        <taxon>Heteroptera</taxon>
        <taxon>Panheteroptera</taxon>
        <taxon>Cimicomorpha</taxon>
        <taxon>Miridae</taxon>
        <taxon>Dicyphina</taxon>
        <taxon>Nesidiocoris</taxon>
    </lineage>
</organism>
<protein>
    <submittedName>
        <fullName evidence="1">Uncharacterized protein</fullName>
    </submittedName>
</protein>